<dbReference type="AlphaFoldDB" id="A0A3A1PE48"/>
<evidence type="ECO:0008006" key="4">
    <source>
        <dbReference type="Google" id="ProtNLM"/>
    </source>
</evidence>
<dbReference type="Proteomes" id="UP000265366">
    <property type="component" value="Unassembled WGS sequence"/>
</dbReference>
<gene>
    <name evidence="2" type="ORF">D2V17_02615</name>
</gene>
<keyword evidence="1" id="KW-0732">Signal</keyword>
<dbReference type="Gene3D" id="1.20.1600.10">
    <property type="entry name" value="Outer membrane efflux proteins (OEP)"/>
    <property type="match status" value="1"/>
</dbReference>
<name>A0A3A1PE48_9SPHN</name>
<dbReference type="PROSITE" id="PS51257">
    <property type="entry name" value="PROKAR_LIPOPROTEIN"/>
    <property type="match status" value="1"/>
</dbReference>
<accession>A0A3A1PE48</accession>
<feature type="non-terminal residue" evidence="2">
    <location>
        <position position="62"/>
    </location>
</feature>
<keyword evidence="3" id="KW-1185">Reference proteome</keyword>
<protein>
    <recommendedName>
        <fullName evidence="4">RND transporter</fullName>
    </recommendedName>
</protein>
<sequence>MTRLHPLILLALLGGCTTVGPDYAAPERAVAEQWVEPAASGPVAPAWWNQFGDPQLTGLIER</sequence>
<evidence type="ECO:0000256" key="1">
    <source>
        <dbReference type="SAM" id="SignalP"/>
    </source>
</evidence>
<dbReference type="SUPFAM" id="SSF56954">
    <property type="entry name" value="Outer membrane efflux proteins (OEP)"/>
    <property type="match status" value="1"/>
</dbReference>
<feature type="signal peptide" evidence="1">
    <location>
        <begin position="1"/>
        <end position="24"/>
    </location>
</feature>
<feature type="chain" id="PRO_5017400701" description="RND transporter" evidence="1">
    <location>
        <begin position="25"/>
        <end position="62"/>
    </location>
</feature>
<organism evidence="2 3">
    <name type="scientific">Aurantiacibacter xanthus</name>
    <dbReference type="NCBI Taxonomy" id="1784712"/>
    <lineage>
        <taxon>Bacteria</taxon>
        <taxon>Pseudomonadati</taxon>
        <taxon>Pseudomonadota</taxon>
        <taxon>Alphaproteobacteria</taxon>
        <taxon>Sphingomonadales</taxon>
        <taxon>Erythrobacteraceae</taxon>
        <taxon>Aurantiacibacter</taxon>
    </lineage>
</organism>
<proteinExistence type="predicted"/>
<dbReference type="EMBL" id="QXFM01000019">
    <property type="protein sequence ID" value="RIV91817.1"/>
    <property type="molecule type" value="Genomic_DNA"/>
</dbReference>
<evidence type="ECO:0000313" key="3">
    <source>
        <dbReference type="Proteomes" id="UP000265366"/>
    </source>
</evidence>
<evidence type="ECO:0000313" key="2">
    <source>
        <dbReference type="EMBL" id="RIV91817.1"/>
    </source>
</evidence>
<comment type="caution">
    <text evidence="2">The sequence shown here is derived from an EMBL/GenBank/DDBJ whole genome shotgun (WGS) entry which is preliminary data.</text>
</comment>
<reference evidence="2 3" key="1">
    <citation type="submission" date="2018-08" db="EMBL/GenBank/DDBJ databases">
        <title>Erythrobacter zhengii sp.nov., a bacterium isolated from deep-sea sediment.</title>
        <authorList>
            <person name="Fang C."/>
            <person name="Wu Y.-H."/>
            <person name="Sun C."/>
            <person name="Wang H."/>
            <person name="Cheng H."/>
            <person name="Meng F.-X."/>
            <person name="Wang C.-S."/>
            <person name="Xu X.-W."/>
        </authorList>
    </citation>
    <scope>NUCLEOTIDE SEQUENCE [LARGE SCALE GENOMIC DNA]</scope>
    <source>
        <strain evidence="2 3">CCTCC AB 2015396</strain>
    </source>
</reference>